<dbReference type="KEGG" id="huw:FPZ11_12305"/>
<evidence type="ECO:0000313" key="1">
    <source>
        <dbReference type="EMBL" id="QDZ15433.1"/>
    </source>
</evidence>
<dbReference type="EMBL" id="CP042305">
    <property type="protein sequence ID" value="QDZ15433.1"/>
    <property type="molecule type" value="Genomic_DNA"/>
</dbReference>
<dbReference type="AlphaFoldDB" id="A0A5B8M511"/>
<dbReference type="Proteomes" id="UP000320216">
    <property type="component" value="Chromosome"/>
</dbReference>
<reference evidence="1 2" key="1">
    <citation type="submission" date="2019-07" db="EMBL/GenBank/DDBJ databases">
        <title>Full genome sequence of Humibacter sp. WJ7-1.</title>
        <authorList>
            <person name="Im W.-T."/>
        </authorList>
    </citation>
    <scope>NUCLEOTIDE SEQUENCE [LARGE SCALE GENOMIC DNA]</scope>
    <source>
        <strain evidence="1 2">WJ7-1</strain>
    </source>
</reference>
<protein>
    <recommendedName>
        <fullName evidence="3">DUF302 domain-containing protein</fullName>
    </recommendedName>
</protein>
<organism evidence="1 2">
    <name type="scientific">Humibacter ginsenosidimutans</name>
    <dbReference type="NCBI Taxonomy" id="2599293"/>
    <lineage>
        <taxon>Bacteria</taxon>
        <taxon>Bacillati</taxon>
        <taxon>Actinomycetota</taxon>
        <taxon>Actinomycetes</taxon>
        <taxon>Micrococcales</taxon>
        <taxon>Microbacteriaceae</taxon>
        <taxon>Humibacter</taxon>
    </lineage>
</organism>
<gene>
    <name evidence="1" type="ORF">FPZ11_12305</name>
</gene>
<dbReference type="RefSeq" id="WP_146321306.1">
    <property type="nucleotide sequence ID" value="NZ_CP042305.1"/>
</dbReference>
<dbReference type="SUPFAM" id="SSF103247">
    <property type="entry name" value="TT1751-like"/>
    <property type="match status" value="1"/>
</dbReference>
<keyword evidence="2" id="KW-1185">Reference proteome</keyword>
<dbReference type="InterPro" id="IPR035923">
    <property type="entry name" value="TT1751-like_sf"/>
</dbReference>
<dbReference type="OrthoDB" id="3358967at2"/>
<proteinExistence type="predicted"/>
<evidence type="ECO:0008006" key="3">
    <source>
        <dbReference type="Google" id="ProtNLM"/>
    </source>
</evidence>
<sequence length="176" mass="19138">MTYDATETSTEYTATRVRLHLNARFESLVAAFEQAVPALGDEDAVARLAEDGDWSGFVRGLQWEVPSGFVRVWTSRPDGLMRYAGSATPSVVWLIANHGIAARLFRHDPATVLHTPIRIEAHAAPDAGTVLGFDTPGSRLRSFGINKVTQAGAELDRALGDLLEDLGMPRPAALRR</sequence>
<accession>A0A5B8M511</accession>
<evidence type="ECO:0000313" key="2">
    <source>
        <dbReference type="Proteomes" id="UP000320216"/>
    </source>
</evidence>
<name>A0A5B8M511_9MICO</name>